<gene>
    <name evidence="1" type="ORF">LCGC14_0641410</name>
</gene>
<proteinExistence type="predicted"/>
<reference evidence="1" key="1">
    <citation type="journal article" date="2015" name="Nature">
        <title>Complex archaea that bridge the gap between prokaryotes and eukaryotes.</title>
        <authorList>
            <person name="Spang A."/>
            <person name="Saw J.H."/>
            <person name="Jorgensen S.L."/>
            <person name="Zaremba-Niedzwiedzka K."/>
            <person name="Martijn J."/>
            <person name="Lind A.E."/>
            <person name="van Eijk R."/>
            <person name="Schleper C."/>
            <person name="Guy L."/>
            <person name="Ettema T.J."/>
        </authorList>
    </citation>
    <scope>NUCLEOTIDE SEQUENCE</scope>
</reference>
<evidence type="ECO:0000313" key="1">
    <source>
        <dbReference type="EMBL" id="KKN49576.1"/>
    </source>
</evidence>
<organism evidence="1">
    <name type="scientific">marine sediment metagenome</name>
    <dbReference type="NCBI Taxonomy" id="412755"/>
    <lineage>
        <taxon>unclassified sequences</taxon>
        <taxon>metagenomes</taxon>
        <taxon>ecological metagenomes</taxon>
    </lineage>
</organism>
<protein>
    <submittedName>
        <fullName evidence="1">Uncharacterized protein</fullName>
    </submittedName>
</protein>
<accession>A0A0F9TKH7</accession>
<dbReference type="AlphaFoldDB" id="A0A0F9TKH7"/>
<dbReference type="EMBL" id="LAZR01001162">
    <property type="protein sequence ID" value="KKN49576.1"/>
    <property type="molecule type" value="Genomic_DNA"/>
</dbReference>
<sequence length="109" mass="12589">MAKKNTQKIEWAKDGKEKDTDRKIIGINIFDEEEKIERYPTGYCGSIEITSNKLQIWTNGRYQFLSKEVGIVLCNELLNFWGVGLGEINKRITKLEKATKKASLQVKQH</sequence>
<comment type="caution">
    <text evidence="1">The sequence shown here is derived from an EMBL/GenBank/DDBJ whole genome shotgun (WGS) entry which is preliminary data.</text>
</comment>
<name>A0A0F9TKH7_9ZZZZ</name>